<dbReference type="InterPro" id="IPR014327">
    <property type="entry name" value="RNA_pol_sigma70_bacteroid"/>
</dbReference>
<gene>
    <name evidence="7" type="ORF">IQ13_2813</name>
</gene>
<dbReference type="SUPFAM" id="SSF88659">
    <property type="entry name" value="Sigma3 and sigma4 domains of RNA polymerase sigma factors"/>
    <property type="match status" value="1"/>
</dbReference>
<protein>
    <submittedName>
        <fullName evidence="7">RNA polymerase sigma-70 factor (ECF subfamily)</fullName>
    </submittedName>
</protein>
<dbReference type="EMBL" id="VLLE01000005">
    <property type="protein sequence ID" value="TWI80143.1"/>
    <property type="molecule type" value="Genomic_DNA"/>
</dbReference>
<dbReference type="GO" id="GO:0006352">
    <property type="term" value="P:DNA-templated transcription initiation"/>
    <property type="evidence" value="ECO:0007669"/>
    <property type="project" value="InterPro"/>
</dbReference>
<dbReference type="InterPro" id="IPR013325">
    <property type="entry name" value="RNA_pol_sigma_r2"/>
</dbReference>
<dbReference type="NCBIfam" id="TIGR02937">
    <property type="entry name" value="sigma70-ECF"/>
    <property type="match status" value="1"/>
</dbReference>
<comment type="similarity">
    <text evidence="1">Belongs to the sigma-70 factor family. ECF subfamily.</text>
</comment>
<evidence type="ECO:0000256" key="3">
    <source>
        <dbReference type="ARBA" id="ARBA00023082"/>
    </source>
</evidence>
<sequence>MEELQKLQLRIAMHEDIRAYRELYLLLSEGLQHFSFSITKSREGAEEVVSDAFVKIWQMRSQLHSIDNLKGYLYTTTRNLSLNYLAKRSKEPIRVLHDVAEESFIECNSPEELMIARETCKAIDRVVHGLPAQCKAVFQLVKEEGLKYKEVASELNISVFTVRNQMTIATRKIGKALLFGVTEPAGLAISN</sequence>
<proteinExistence type="inferred from homology"/>
<keyword evidence="2" id="KW-0805">Transcription regulation</keyword>
<dbReference type="InterPro" id="IPR014284">
    <property type="entry name" value="RNA_pol_sigma-70_dom"/>
</dbReference>
<dbReference type="SUPFAM" id="SSF88946">
    <property type="entry name" value="Sigma2 domain of RNA polymerase sigma factors"/>
    <property type="match status" value="1"/>
</dbReference>
<evidence type="ECO:0000256" key="1">
    <source>
        <dbReference type="ARBA" id="ARBA00010641"/>
    </source>
</evidence>
<dbReference type="InterPro" id="IPR039425">
    <property type="entry name" value="RNA_pol_sigma-70-like"/>
</dbReference>
<dbReference type="RefSeq" id="WP_144886990.1">
    <property type="nucleotide sequence ID" value="NZ_VLLE01000005.1"/>
</dbReference>
<dbReference type="NCBIfam" id="TIGR02985">
    <property type="entry name" value="Sig70_bacteroi1"/>
    <property type="match status" value="1"/>
</dbReference>
<dbReference type="InterPro" id="IPR013249">
    <property type="entry name" value="RNA_pol_sigma70_r4_t2"/>
</dbReference>
<comment type="caution">
    <text evidence="7">The sequence shown here is derived from an EMBL/GenBank/DDBJ whole genome shotgun (WGS) entry which is preliminary data.</text>
</comment>
<evidence type="ECO:0000313" key="7">
    <source>
        <dbReference type="EMBL" id="TWI80143.1"/>
    </source>
</evidence>
<accession>A0A562SG02</accession>
<dbReference type="PANTHER" id="PTHR43133">
    <property type="entry name" value="RNA POLYMERASE ECF-TYPE SIGMA FACTO"/>
    <property type="match status" value="1"/>
</dbReference>
<feature type="domain" description="RNA polymerase sigma-70 region 2" evidence="5">
    <location>
        <begin position="32"/>
        <end position="90"/>
    </location>
</feature>
<evidence type="ECO:0000259" key="5">
    <source>
        <dbReference type="Pfam" id="PF04542"/>
    </source>
</evidence>
<dbReference type="AlphaFoldDB" id="A0A562SG02"/>
<reference evidence="7 8" key="1">
    <citation type="journal article" date="2015" name="Stand. Genomic Sci.">
        <title>Genomic Encyclopedia of Bacterial and Archaeal Type Strains, Phase III: the genomes of soil and plant-associated and newly described type strains.</title>
        <authorList>
            <person name="Whitman W.B."/>
            <person name="Woyke T."/>
            <person name="Klenk H.P."/>
            <person name="Zhou Y."/>
            <person name="Lilburn T.G."/>
            <person name="Beck B.J."/>
            <person name="De Vos P."/>
            <person name="Vandamme P."/>
            <person name="Eisen J.A."/>
            <person name="Garrity G."/>
            <person name="Hugenholtz P."/>
            <person name="Kyrpides N.C."/>
        </authorList>
    </citation>
    <scope>NUCLEOTIDE SEQUENCE [LARGE SCALE GENOMIC DNA]</scope>
    <source>
        <strain evidence="7 8">CGMCC 1.7271</strain>
    </source>
</reference>
<dbReference type="Gene3D" id="1.10.10.10">
    <property type="entry name" value="Winged helix-like DNA-binding domain superfamily/Winged helix DNA-binding domain"/>
    <property type="match status" value="1"/>
</dbReference>
<dbReference type="InterPro" id="IPR036388">
    <property type="entry name" value="WH-like_DNA-bd_sf"/>
</dbReference>
<dbReference type="Pfam" id="PF04542">
    <property type="entry name" value="Sigma70_r2"/>
    <property type="match status" value="1"/>
</dbReference>
<keyword evidence="8" id="KW-1185">Reference proteome</keyword>
<dbReference type="PANTHER" id="PTHR43133:SF46">
    <property type="entry name" value="RNA POLYMERASE SIGMA-70 FACTOR ECF SUBFAMILY"/>
    <property type="match status" value="1"/>
</dbReference>
<evidence type="ECO:0000259" key="6">
    <source>
        <dbReference type="Pfam" id="PF08281"/>
    </source>
</evidence>
<keyword evidence="4" id="KW-0804">Transcription</keyword>
<dbReference type="Pfam" id="PF08281">
    <property type="entry name" value="Sigma70_r4_2"/>
    <property type="match status" value="1"/>
</dbReference>
<evidence type="ECO:0000256" key="2">
    <source>
        <dbReference type="ARBA" id="ARBA00023015"/>
    </source>
</evidence>
<dbReference type="Gene3D" id="1.10.1740.10">
    <property type="match status" value="1"/>
</dbReference>
<dbReference type="GO" id="GO:0016987">
    <property type="term" value="F:sigma factor activity"/>
    <property type="evidence" value="ECO:0007669"/>
    <property type="project" value="UniProtKB-KW"/>
</dbReference>
<keyword evidence="3" id="KW-0731">Sigma factor</keyword>
<dbReference type="GO" id="GO:0003677">
    <property type="term" value="F:DNA binding"/>
    <property type="evidence" value="ECO:0007669"/>
    <property type="project" value="InterPro"/>
</dbReference>
<evidence type="ECO:0000313" key="8">
    <source>
        <dbReference type="Proteomes" id="UP000316167"/>
    </source>
</evidence>
<feature type="domain" description="RNA polymerase sigma factor 70 region 4 type 2" evidence="6">
    <location>
        <begin position="122"/>
        <end position="167"/>
    </location>
</feature>
<dbReference type="InterPro" id="IPR013324">
    <property type="entry name" value="RNA_pol_sigma_r3/r4-like"/>
</dbReference>
<name>A0A562SG02_9BACT</name>
<dbReference type="InterPro" id="IPR007627">
    <property type="entry name" value="RNA_pol_sigma70_r2"/>
</dbReference>
<dbReference type="OrthoDB" id="659361at2"/>
<dbReference type="Proteomes" id="UP000316167">
    <property type="component" value="Unassembled WGS sequence"/>
</dbReference>
<evidence type="ECO:0000256" key="4">
    <source>
        <dbReference type="ARBA" id="ARBA00023163"/>
    </source>
</evidence>
<organism evidence="7 8">
    <name type="scientific">Lacibacter cauensis</name>
    <dbReference type="NCBI Taxonomy" id="510947"/>
    <lineage>
        <taxon>Bacteria</taxon>
        <taxon>Pseudomonadati</taxon>
        <taxon>Bacteroidota</taxon>
        <taxon>Chitinophagia</taxon>
        <taxon>Chitinophagales</taxon>
        <taxon>Chitinophagaceae</taxon>
        <taxon>Lacibacter</taxon>
    </lineage>
</organism>